<dbReference type="PANTHER" id="PTHR16001">
    <property type="entry name" value="ECTO-NOX DISULFIDE-THIOL EXCHANGER"/>
    <property type="match status" value="1"/>
</dbReference>
<dbReference type="EMBL" id="JAIQCJ010002014">
    <property type="protein sequence ID" value="KAJ8785442.1"/>
    <property type="molecule type" value="Genomic_DNA"/>
</dbReference>
<dbReference type="GO" id="GO:0007624">
    <property type="term" value="P:ultradian rhythm"/>
    <property type="evidence" value="ECO:0007669"/>
    <property type="project" value="InterPro"/>
</dbReference>
<evidence type="ECO:0000313" key="2">
    <source>
        <dbReference type="EMBL" id="KAJ8785442.1"/>
    </source>
</evidence>
<reference evidence="2 3" key="1">
    <citation type="submission" date="2022-11" db="EMBL/GenBank/DDBJ databases">
        <title>Whole genome sequence of Eschrichtius robustus ER-17-0199.</title>
        <authorList>
            <person name="Bruniche-Olsen A."/>
            <person name="Black A.N."/>
            <person name="Fields C.J."/>
            <person name="Walden K."/>
            <person name="Dewoody J.A."/>
        </authorList>
    </citation>
    <scope>NUCLEOTIDE SEQUENCE [LARGE SCALE GENOMIC DNA]</scope>
    <source>
        <strain evidence="2">ER-17-0199</strain>
        <tissue evidence="2">Blubber</tissue>
    </source>
</reference>
<dbReference type="GO" id="GO:0009897">
    <property type="term" value="C:external side of plasma membrane"/>
    <property type="evidence" value="ECO:0007669"/>
    <property type="project" value="InterPro"/>
</dbReference>
<sequence length="198" mass="20584">MWGLPGPGLEPMSPALAGGYLTTAPPWKPLFATFCRAILLSLETCRFHPSPRSVNLFCGQLQMDFITHGVCVSALVFLGTLGPWTESDDLRGDPALSHQSPPAPQDARNSIVDAGGGVESITQCPQQLPQMMAAAADGLGSLAIDTTQLNMSVTDPTAWATAMNNLGMVPVGLPGQQLVSGKLSPGLEDACNHATGCG</sequence>
<evidence type="ECO:0000313" key="3">
    <source>
        <dbReference type="Proteomes" id="UP001159641"/>
    </source>
</evidence>
<protein>
    <submittedName>
        <fullName evidence="2">Uncharacterized protein</fullName>
    </submittedName>
</protein>
<evidence type="ECO:0000256" key="1">
    <source>
        <dbReference type="SAM" id="MobiDB-lite"/>
    </source>
</evidence>
<dbReference type="InterPro" id="IPR038876">
    <property type="entry name" value="ENOX"/>
</dbReference>
<comment type="caution">
    <text evidence="2">The sequence shown here is derived from an EMBL/GenBank/DDBJ whole genome shotgun (WGS) entry which is preliminary data.</text>
</comment>
<dbReference type="GO" id="GO:0003954">
    <property type="term" value="F:NADH dehydrogenase activity"/>
    <property type="evidence" value="ECO:0007669"/>
    <property type="project" value="TreeGrafter"/>
</dbReference>
<proteinExistence type="predicted"/>
<name>A0AB34H1X9_ESCRO</name>
<accession>A0AB34H1X9</accession>
<gene>
    <name evidence="2" type="ORF">J1605_007039</name>
</gene>
<dbReference type="AlphaFoldDB" id="A0AB34H1X9"/>
<dbReference type="PANTHER" id="PTHR16001:SF6">
    <property type="entry name" value="ECTO-NOX DISULFIDE-THIOL EXCHANGER 1"/>
    <property type="match status" value="1"/>
</dbReference>
<dbReference type="GO" id="GO:0003756">
    <property type="term" value="F:protein disulfide isomerase activity"/>
    <property type="evidence" value="ECO:0007669"/>
    <property type="project" value="TreeGrafter"/>
</dbReference>
<dbReference type="Proteomes" id="UP001159641">
    <property type="component" value="Unassembled WGS sequence"/>
</dbReference>
<feature type="region of interest" description="Disordered" evidence="1">
    <location>
        <begin position="89"/>
        <end position="112"/>
    </location>
</feature>
<keyword evidence="3" id="KW-1185">Reference proteome</keyword>
<organism evidence="2 3">
    <name type="scientific">Eschrichtius robustus</name>
    <name type="common">California gray whale</name>
    <name type="synonym">Eschrichtius gibbosus</name>
    <dbReference type="NCBI Taxonomy" id="9764"/>
    <lineage>
        <taxon>Eukaryota</taxon>
        <taxon>Metazoa</taxon>
        <taxon>Chordata</taxon>
        <taxon>Craniata</taxon>
        <taxon>Vertebrata</taxon>
        <taxon>Euteleostomi</taxon>
        <taxon>Mammalia</taxon>
        <taxon>Eutheria</taxon>
        <taxon>Laurasiatheria</taxon>
        <taxon>Artiodactyla</taxon>
        <taxon>Whippomorpha</taxon>
        <taxon>Cetacea</taxon>
        <taxon>Mysticeti</taxon>
        <taxon>Eschrichtiidae</taxon>
        <taxon>Eschrichtius</taxon>
    </lineage>
</organism>